<dbReference type="Proteomes" id="UP000268192">
    <property type="component" value="Chromosome"/>
</dbReference>
<gene>
    <name evidence="2" type="ORF">D5400_17470</name>
</gene>
<dbReference type="Gene3D" id="2.30.29.50">
    <property type="entry name" value="Bacterial Pleckstrin homology domain"/>
    <property type="match status" value="1"/>
</dbReference>
<protein>
    <submittedName>
        <fullName evidence="2">PH domain-containing protein</fullName>
    </submittedName>
</protein>
<dbReference type="RefSeq" id="WP_126011161.1">
    <property type="nucleotide sequence ID" value="NZ_CP032509.1"/>
</dbReference>
<dbReference type="SUPFAM" id="SSF50729">
    <property type="entry name" value="PH domain-like"/>
    <property type="match status" value="1"/>
</dbReference>
<accession>A0A3S9B7B1</accession>
<organism evidence="2 3">
    <name type="scientific">Georhizobium profundi</name>
    <dbReference type="NCBI Taxonomy" id="2341112"/>
    <lineage>
        <taxon>Bacteria</taxon>
        <taxon>Pseudomonadati</taxon>
        <taxon>Pseudomonadota</taxon>
        <taxon>Alphaproteobacteria</taxon>
        <taxon>Hyphomicrobiales</taxon>
        <taxon>Rhizobiaceae</taxon>
        <taxon>Georhizobium</taxon>
    </lineage>
</organism>
<feature type="domain" description="Bacterial Pleckstrin homology" evidence="1">
    <location>
        <begin position="2"/>
        <end position="121"/>
    </location>
</feature>
<proteinExistence type="predicted"/>
<dbReference type="KEGG" id="abaw:D5400_17470"/>
<dbReference type="EMBL" id="CP032509">
    <property type="protein sequence ID" value="AZN72830.1"/>
    <property type="molecule type" value="Genomic_DNA"/>
</dbReference>
<dbReference type="Pfam" id="PF08000">
    <property type="entry name" value="bPH_1"/>
    <property type="match status" value="1"/>
</dbReference>
<evidence type="ECO:0000259" key="1">
    <source>
        <dbReference type="Pfam" id="PF08000"/>
    </source>
</evidence>
<dbReference type="PANTHER" id="PTHR35796:SF3">
    <property type="entry name" value="BHLH DOMAIN-CONTAINING PROTEIN"/>
    <property type="match status" value="1"/>
</dbReference>
<dbReference type="OrthoDB" id="3199551at2"/>
<dbReference type="CDD" id="cd13225">
    <property type="entry name" value="PH-like_bacteria"/>
    <property type="match status" value="1"/>
</dbReference>
<name>A0A3S9B7B1_9HYPH</name>
<evidence type="ECO:0000313" key="3">
    <source>
        <dbReference type="Proteomes" id="UP000268192"/>
    </source>
</evidence>
<dbReference type="InterPro" id="IPR037063">
    <property type="entry name" value="PHb_sf"/>
</dbReference>
<dbReference type="InterPro" id="IPR012544">
    <property type="entry name" value="PHb"/>
</dbReference>
<dbReference type="PANTHER" id="PTHR35796">
    <property type="entry name" value="HYPOTHETICAL CYTOSOLIC PROTEIN"/>
    <property type="match status" value="1"/>
</dbReference>
<sequence>MGLFSGLLGHASDLDIAGVTEELRPILADGEEVELGFQIIRDQMIFTDRRIILIDKQGMTGRKREYLSIPYKSITVFSVENNGSFDMDAEMKVWISGQGAPIVKTLDRKSNVAGIQSALAKGVCR</sequence>
<evidence type="ECO:0000313" key="2">
    <source>
        <dbReference type="EMBL" id="AZN72830.1"/>
    </source>
</evidence>
<keyword evidence="3" id="KW-1185">Reference proteome</keyword>
<dbReference type="AlphaFoldDB" id="A0A3S9B7B1"/>
<reference evidence="2 3" key="1">
    <citation type="submission" date="2018-09" db="EMBL/GenBank/DDBJ databases">
        <title>Marinorhizobium profundi gen. nov., sp. nov., isolated from a deep-sea sediment sample from the New Britain Trench and proposal of Marinorhizobiaceae fam. nov. in the order Rhizobiales of the class Alphaproteobacteria.</title>
        <authorList>
            <person name="Cao J."/>
        </authorList>
    </citation>
    <scope>NUCLEOTIDE SEQUENCE [LARGE SCALE GENOMIC DNA]</scope>
    <source>
        <strain evidence="2 3">WS11</strain>
    </source>
</reference>